<comment type="caution">
    <text evidence="3">The sequence shown here is derived from an EMBL/GenBank/DDBJ whole genome shotgun (WGS) entry which is preliminary data.</text>
</comment>
<evidence type="ECO:0008006" key="5">
    <source>
        <dbReference type="Google" id="ProtNLM"/>
    </source>
</evidence>
<dbReference type="EMBL" id="MRVG01000008">
    <property type="protein sequence ID" value="PMB66700.1"/>
    <property type="molecule type" value="Genomic_DNA"/>
</dbReference>
<feature type="region of interest" description="Disordered" evidence="1">
    <location>
        <begin position="302"/>
        <end position="326"/>
    </location>
</feature>
<dbReference type="Proteomes" id="UP000235728">
    <property type="component" value="Unassembled WGS sequence"/>
</dbReference>
<keyword evidence="2" id="KW-0812">Transmembrane</keyword>
<evidence type="ECO:0000313" key="3">
    <source>
        <dbReference type="EMBL" id="PMB66700.1"/>
    </source>
</evidence>
<evidence type="ECO:0000313" key="4">
    <source>
        <dbReference type="Proteomes" id="UP000235728"/>
    </source>
</evidence>
<feature type="region of interest" description="Disordered" evidence="1">
    <location>
        <begin position="247"/>
        <end position="271"/>
    </location>
</feature>
<protein>
    <recommendedName>
        <fullName evidence="5">LITAF domain-containing protein</fullName>
    </recommendedName>
</protein>
<evidence type="ECO:0000256" key="2">
    <source>
        <dbReference type="SAM" id="Phobius"/>
    </source>
</evidence>
<accession>A0A2N6NHE0</accession>
<reference evidence="3 4" key="1">
    <citation type="journal article" date="2016" name="Appl. Microbiol. Biotechnol.">
        <title>Characterization of T-DNA insertion mutants with decreased virulence in the entomopathogenic fungus Beauveria bassiana JEF-007.</title>
        <authorList>
            <person name="Kim S."/>
            <person name="Lee S.J."/>
            <person name="Nai Y.S."/>
            <person name="Yu J.S."/>
            <person name="Lee M.R."/>
            <person name="Yang Y.T."/>
            <person name="Kim J.S."/>
        </authorList>
    </citation>
    <scope>NUCLEOTIDE SEQUENCE [LARGE SCALE GENOMIC DNA]</scope>
    <source>
        <strain evidence="3 4">JEF-007</strain>
    </source>
</reference>
<feature type="transmembrane region" description="Helical" evidence="2">
    <location>
        <begin position="61"/>
        <end position="87"/>
    </location>
</feature>
<organism evidence="3 4">
    <name type="scientific">Beauveria bassiana</name>
    <name type="common">White muscardine disease fungus</name>
    <name type="synonym">Tritirachium shiotae</name>
    <dbReference type="NCBI Taxonomy" id="176275"/>
    <lineage>
        <taxon>Eukaryota</taxon>
        <taxon>Fungi</taxon>
        <taxon>Dikarya</taxon>
        <taxon>Ascomycota</taxon>
        <taxon>Pezizomycotina</taxon>
        <taxon>Sordariomycetes</taxon>
        <taxon>Hypocreomycetidae</taxon>
        <taxon>Hypocreales</taxon>
        <taxon>Cordycipitaceae</taxon>
        <taxon>Beauveria</taxon>
    </lineage>
</organism>
<proteinExistence type="predicted"/>
<sequence length="466" mass="50981">MGAQSGINGPPAQATSRDKLLEHRQELVNLTYKRGQFVTCPACRHGSTTILAKERLAGWRYAAGTAVAIIFAPLTLGVMLLVLPLLFKPQFAVHSCRRCGLRLAITTGGLSDYAFTIAADVSDANFAPAEDDWRPDLARLPGGMRVARSPLGPRPEISEREMKTCCKRFTGLKARTRIKMVSDDWQRSTVRCMVMTGADNPATAREREQGQGEVFCQIYQNNVEHVSSYAYSDANIQVTMRAAAPNLNTSDKDEAPPPPHTAANHGGGSLPSDLTEFTEACRIHFFPGDDYSVHFHLPSNKPPAYSSSSSSSSSCPPTTTTTTVVNRSPVSKRFRTQFWGGMPIWRWKSSEGNLLWVSRRFRDADMAALTTTLCLVDDYERLVAAVDGWESWRRMMPAAGVAAAAADGDGSGGGDGMMHECRLKLYADLDAGVLGEILGSYCALLVQVRRATKVLKVEDDMKRSSY</sequence>
<evidence type="ECO:0000256" key="1">
    <source>
        <dbReference type="SAM" id="MobiDB-lite"/>
    </source>
</evidence>
<dbReference type="AlphaFoldDB" id="A0A2N6NHE0"/>
<name>A0A2N6NHE0_BEABA</name>
<keyword evidence="2" id="KW-1133">Transmembrane helix</keyword>
<keyword evidence="2" id="KW-0472">Membrane</keyword>
<gene>
    <name evidence="3" type="ORF">BM221_007694</name>
</gene>